<gene>
    <name evidence="1" type="ORF">M419DRAFT_73634</name>
</gene>
<dbReference type="KEGG" id="trr:M419DRAFT_73634"/>
<proteinExistence type="predicted"/>
<sequence length="177" mass="19898">MIEWYYTDGGMTHLDLNTWIQMAGVMVRELGHWPRSEEVVGMEHILTAAGWRTNFAAYLSMRIAAISFQRPLSMMVWTAGRRKGLDTFEKETMHVNGNRLAHRVLLQKIGEEISSHREAQPPTLSAAAGDMAYIRAIRPLIQPSHTALGMLVLFDTATFRHWPTVTSIWGLCAGGGF</sequence>
<evidence type="ECO:0000313" key="1">
    <source>
        <dbReference type="EMBL" id="ETS04829.1"/>
    </source>
</evidence>
<reference evidence="2" key="1">
    <citation type="journal article" date="2013" name="Ind. Biotechnol.">
        <title>Comparative genomics analysis of Trichoderma reesei strains.</title>
        <authorList>
            <person name="Koike H."/>
            <person name="Aerts A."/>
            <person name="LaButti K."/>
            <person name="Grigoriev I.V."/>
            <person name="Baker S.E."/>
        </authorList>
    </citation>
    <scope>NUCLEOTIDE SEQUENCE [LARGE SCALE GENOMIC DNA]</scope>
    <source>
        <strain evidence="2">ATCC 56765 / BCRC 32924 / NRRL 11460 / Rut C-30</strain>
    </source>
</reference>
<dbReference type="Proteomes" id="UP000024376">
    <property type="component" value="Unassembled WGS sequence"/>
</dbReference>
<evidence type="ECO:0000313" key="2">
    <source>
        <dbReference type="Proteomes" id="UP000024376"/>
    </source>
</evidence>
<name>A0A024SH16_HYPJR</name>
<dbReference type="EMBL" id="KI911141">
    <property type="protein sequence ID" value="ETS04829.1"/>
    <property type="molecule type" value="Genomic_DNA"/>
</dbReference>
<dbReference type="HOGENOM" id="CLU_1518067_0_0_1"/>
<dbReference type="OrthoDB" id="3365636at2759"/>
<dbReference type="AlphaFoldDB" id="A0A024SH16"/>
<organism evidence="1 2">
    <name type="scientific">Hypocrea jecorina (strain ATCC 56765 / BCRC 32924 / NRRL 11460 / Rut C-30)</name>
    <name type="common">Trichoderma reesei</name>
    <dbReference type="NCBI Taxonomy" id="1344414"/>
    <lineage>
        <taxon>Eukaryota</taxon>
        <taxon>Fungi</taxon>
        <taxon>Dikarya</taxon>
        <taxon>Ascomycota</taxon>
        <taxon>Pezizomycotina</taxon>
        <taxon>Sordariomycetes</taxon>
        <taxon>Hypocreomycetidae</taxon>
        <taxon>Hypocreales</taxon>
        <taxon>Hypocreaceae</taxon>
        <taxon>Trichoderma</taxon>
    </lineage>
</organism>
<accession>A0A024SH16</accession>
<protein>
    <submittedName>
        <fullName evidence="1">Uncharacterized protein</fullName>
    </submittedName>
</protein>